<reference evidence="1" key="2">
    <citation type="journal article" date="2015" name="Data Brief">
        <title>Shoot transcriptome of the giant reed, Arundo donax.</title>
        <authorList>
            <person name="Barrero R.A."/>
            <person name="Guerrero F.D."/>
            <person name="Moolhuijzen P."/>
            <person name="Goolsby J.A."/>
            <person name="Tidwell J."/>
            <person name="Bellgard S.E."/>
            <person name="Bellgard M.I."/>
        </authorList>
    </citation>
    <scope>NUCLEOTIDE SEQUENCE</scope>
    <source>
        <tissue evidence="1">Shoot tissue taken approximately 20 cm above the soil surface</tissue>
    </source>
</reference>
<dbReference type="AlphaFoldDB" id="A0A0A9A0K7"/>
<proteinExistence type="predicted"/>
<organism evidence="1">
    <name type="scientific">Arundo donax</name>
    <name type="common">Giant reed</name>
    <name type="synonym">Donax arundinaceus</name>
    <dbReference type="NCBI Taxonomy" id="35708"/>
    <lineage>
        <taxon>Eukaryota</taxon>
        <taxon>Viridiplantae</taxon>
        <taxon>Streptophyta</taxon>
        <taxon>Embryophyta</taxon>
        <taxon>Tracheophyta</taxon>
        <taxon>Spermatophyta</taxon>
        <taxon>Magnoliopsida</taxon>
        <taxon>Liliopsida</taxon>
        <taxon>Poales</taxon>
        <taxon>Poaceae</taxon>
        <taxon>PACMAD clade</taxon>
        <taxon>Arundinoideae</taxon>
        <taxon>Arundineae</taxon>
        <taxon>Arundo</taxon>
    </lineage>
</organism>
<dbReference type="EMBL" id="GBRH01257323">
    <property type="protein sequence ID" value="JAD40572.1"/>
    <property type="molecule type" value="Transcribed_RNA"/>
</dbReference>
<evidence type="ECO:0000313" key="1">
    <source>
        <dbReference type="EMBL" id="JAD40572.1"/>
    </source>
</evidence>
<sequence>MSLKYLPLKSPNRRPPQWIKPLLA</sequence>
<accession>A0A0A9A0K7</accession>
<reference evidence="1" key="1">
    <citation type="submission" date="2014-09" db="EMBL/GenBank/DDBJ databases">
        <authorList>
            <person name="Magalhaes I.L.F."/>
            <person name="Oliveira U."/>
            <person name="Santos F.R."/>
            <person name="Vidigal T.H.D.A."/>
            <person name="Brescovit A.D."/>
            <person name="Santos A.J."/>
        </authorList>
    </citation>
    <scope>NUCLEOTIDE SEQUENCE</scope>
    <source>
        <tissue evidence="1">Shoot tissue taken approximately 20 cm above the soil surface</tissue>
    </source>
</reference>
<protein>
    <submittedName>
        <fullName evidence="1">Uncharacterized protein</fullName>
    </submittedName>
</protein>
<name>A0A0A9A0K7_ARUDO</name>